<keyword evidence="2 8" id="KW-0444">Lipid biosynthesis</keyword>
<keyword evidence="7 8" id="KW-0511">Multifunctional enzyme</keyword>
<dbReference type="NCBIfam" id="TIGR00747">
    <property type="entry name" value="fabH"/>
    <property type="match status" value="1"/>
</dbReference>
<gene>
    <name evidence="8" type="primary">fabH</name>
    <name evidence="11" type="ORF">E4P82_05165</name>
</gene>
<dbReference type="EMBL" id="SPMZ01000015">
    <property type="protein sequence ID" value="NMQ18646.1"/>
    <property type="molecule type" value="Genomic_DNA"/>
</dbReference>
<keyword evidence="3 8" id="KW-0808">Transferase</keyword>
<evidence type="ECO:0000313" key="11">
    <source>
        <dbReference type="EMBL" id="NMQ18646.1"/>
    </source>
</evidence>
<feature type="domain" description="Beta-ketoacyl-[acyl-carrier-protein] synthase III N-terminal" evidence="10">
    <location>
        <begin position="107"/>
        <end position="184"/>
    </location>
</feature>
<feature type="active site" evidence="8">
    <location>
        <position position="249"/>
    </location>
</feature>
<sequence length="322" mass="34854">MNHARIIGTGGYLPEKILTNADLEQMIETTADWIVERTGVEERHVAAPGETTCDLAEQASRRALEAAGIEARDIDLIVLGTTTPDHVFPSVATQLQHRLGCHGGPAFDVQAVCTGFVYAMDIARRFIATGATRRALVVGADTFTRIIDWQDRGTCILFGDGAGAVVLEATDEPGIIDSRLHADGRYKELLWVPAGVSSGYDQTQRNAAFVEMRGSEVFKVAVHTLKEIAEQILTANGMTVADVNWLIPHQANRRILAATAKRLGLPEERMVDCVRLHGNTSAASVPLALDVAVRDGRIQRGDILLLEGFGGGFTWGAVLLKY</sequence>
<keyword evidence="8" id="KW-0963">Cytoplasm</keyword>
<comment type="pathway">
    <text evidence="8">Lipid metabolism; fatty acid biosynthesis.</text>
</comment>
<feature type="region of interest" description="ACP-binding" evidence="8">
    <location>
        <begin position="250"/>
        <end position="254"/>
    </location>
</feature>
<dbReference type="Gene3D" id="3.40.47.10">
    <property type="match status" value="1"/>
</dbReference>
<keyword evidence="12" id="KW-1185">Reference proteome</keyword>
<dbReference type="InterPro" id="IPR004655">
    <property type="entry name" value="FabH"/>
</dbReference>
<evidence type="ECO:0000256" key="6">
    <source>
        <dbReference type="ARBA" id="ARBA00023160"/>
    </source>
</evidence>
<comment type="similarity">
    <text evidence="1 8">Belongs to the thiolase-like superfamily. FabH family.</text>
</comment>
<keyword evidence="6 8" id="KW-0275">Fatty acid biosynthesis</keyword>
<evidence type="ECO:0000259" key="10">
    <source>
        <dbReference type="Pfam" id="PF08545"/>
    </source>
</evidence>
<comment type="subcellular location">
    <subcellularLocation>
        <location evidence="8">Cytoplasm</location>
    </subcellularLocation>
</comment>
<comment type="subunit">
    <text evidence="8">Homodimer.</text>
</comment>
<dbReference type="RefSeq" id="WP_169247903.1">
    <property type="nucleotide sequence ID" value="NZ_SPMZ01000015.1"/>
</dbReference>
<evidence type="ECO:0000256" key="8">
    <source>
        <dbReference type="HAMAP-Rule" id="MF_01815"/>
    </source>
</evidence>
<dbReference type="Proteomes" id="UP000760480">
    <property type="component" value="Unassembled WGS sequence"/>
</dbReference>
<dbReference type="PANTHER" id="PTHR43091:SF1">
    <property type="entry name" value="BETA-KETOACYL-[ACYL-CARRIER-PROTEIN] SYNTHASE III, CHLOROPLASTIC"/>
    <property type="match status" value="1"/>
</dbReference>
<keyword evidence="5 8" id="KW-0443">Lipid metabolism</keyword>
<evidence type="ECO:0000259" key="9">
    <source>
        <dbReference type="Pfam" id="PF08541"/>
    </source>
</evidence>
<keyword evidence="8" id="KW-0012">Acyltransferase</keyword>
<comment type="caution">
    <text evidence="11">The sequence shown here is derived from an EMBL/GenBank/DDBJ whole genome shotgun (WGS) entry which is preliminary data.</text>
</comment>
<dbReference type="NCBIfam" id="NF006829">
    <property type="entry name" value="PRK09352.1"/>
    <property type="match status" value="1"/>
</dbReference>
<name>A0ABX1TIP4_9GAMM</name>
<dbReference type="Pfam" id="PF08545">
    <property type="entry name" value="ACP_syn_III"/>
    <property type="match status" value="1"/>
</dbReference>
<evidence type="ECO:0000256" key="7">
    <source>
        <dbReference type="ARBA" id="ARBA00023268"/>
    </source>
</evidence>
<dbReference type="InterPro" id="IPR016039">
    <property type="entry name" value="Thiolase-like"/>
</dbReference>
<accession>A0ABX1TIP4</accession>
<evidence type="ECO:0000256" key="1">
    <source>
        <dbReference type="ARBA" id="ARBA00008642"/>
    </source>
</evidence>
<evidence type="ECO:0000256" key="3">
    <source>
        <dbReference type="ARBA" id="ARBA00022679"/>
    </source>
</evidence>
<proteinExistence type="inferred from homology"/>
<keyword evidence="4 8" id="KW-0276">Fatty acid metabolism</keyword>
<protein>
    <recommendedName>
        <fullName evidence="8">Beta-ketoacyl-[acyl-carrier-protein] synthase III</fullName>
        <shortName evidence="8">Beta-ketoacyl-ACP synthase III</shortName>
        <shortName evidence="8">KAS III</shortName>
        <ecNumber evidence="8">2.3.1.180</ecNumber>
    </recommendedName>
    <alternativeName>
        <fullName evidence="8">3-oxoacyl-[acyl-carrier-protein] synthase 3</fullName>
    </alternativeName>
    <alternativeName>
        <fullName evidence="8">3-oxoacyl-[acyl-carrier-protein] synthase III</fullName>
    </alternativeName>
</protein>
<evidence type="ECO:0000256" key="2">
    <source>
        <dbReference type="ARBA" id="ARBA00022516"/>
    </source>
</evidence>
<dbReference type="PANTHER" id="PTHR43091">
    <property type="entry name" value="3-OXOACYL-[ACYL-CARRIER-PROTEIN] SYNTHASE"/>
    <property type="match status" value="1"/>
</dbReference>
<reference evidence="11 12" key="1">
    <citation type="submission" date="2019-03" db="EMBL/GenBank/DDBJ databases">
        <title>Metabolic reconstructions from genomes of highly enriched 'Candidatus Accumulibacter' and 'Candidatus Competibacter' bioreactor populations.</title>
        <authorList>
            <person name="Annavajhala M.K."/>
            <person name="Welles L."/>
            <person name="Abbas B."/>
            <person name="Sorokin D."/>
            <person name="Park H."/>
            <person name="Van Loosdrecht M."/>
            <person name="Chandran K."/>
        </authorList>
    </citation>
    <scope>NUCLEOTIDE SEQUENCE [LARGE SCALE GENOMIC DNA]</scope>
    <source>
        <strain evidence="11 12">SBR_G</strain>
    </source>
</reference>
<evidence type="ECO:0000256" key="4">
    <source>
        <dbReference type="ARBA" id="ARBA00022832"/>
    </source>
</evidence>
<feature type="domain" description="Beta-ketoacyl-[acyl-carrier-protein] synthase III C-terminal" evidence="9">
    <location>
        <begin position="233"/>
        <end position="322"/>
    </location>
</feature>
<organism evidence="11 12">
    <name type="scientific">Candidatus Competibacter phosphatis</name>
    <dbReference type="NCBI Taxonomy" id="221280"/>
    <lineage>
        <taxon>Bacteria</taxon>
        <taxon>Pseudomonadati</taxon>
        <taxon>Pseudomonadota</taxon>
        <taxon>Gammaproteobacteria</taxon>
        <taxon>Candidatus Competibacteraceae</taxon>
        <taxon>Candidatus Competibacter</taxon>
    </lineage>
</organism>
<dbReference type="InterPro" id="IPR013747">
    <property type="entry name" value="ACP_syn_III_C"/>
</dbReference>
<feature type="active site" evidence="8">
    <location>
        <position position="113"/>
    </location>
</feature>
<evidence type="ECO:0000256" key="5">
    <source>
        <dbReference type="ARBA" id="ARBA00023098"/>
    </source>
</evidence>
<dbReference type="HAMAP" id="MF_01815">
    <property type="entry name" value="FabH"/>
    <property type="match status" value="1"/>
</dbReference>
<dbReference type="EC" id="2.3.1.180" evidence="8"/>
<dbReference type="InterPro" id="IPR013751">
    <property type="entry name" value="ACP_syn_III_N"/>
</dbReference>
<evidence type="ECO:0000313" key="12">
    <source>
        <dbReference type="Proteomes" id="UP000760480"/>
    </source>
</evidence>
<dbReference type="SUPFAM" id="SSF53901">
    <property type="entry name" value="Thiolase-like"/>
    <property type="match status" value="1"/>
</dbReference>
<comment type="domain">
    <text evidence="8">The last Arg residue of the ACP-binding site is essential for the weak association between ACP/AcpP and FabH.</text>
</comment>
<dbReference type="Pfam" id="PF08541">
    <property type="entry name" value="ACP_syn_III_C"/>
    <property type="match status" value="1"/>
</dbReference>
<dbReference type="CDD" id="cd00830">
    <property type="entry name" value="KAS_III"/>
    <property type="match status" value="1"/>
</dbReference>
<comment type="catalytic activity">
    <reaction evidence="8">
        <text>malonyl-[ACP] + acetyl-CoA + H(+) = 3-oxobutanoyl-[ACP] + CO2 + CoA</text>
        <dbReference type="Rhea" id="RHEA:12080"/>
        <dbReference type="Rhea" id="RHEA-COMP:9623"/>
        <dbReference type="Rhea" id="RHEA-COMP:9625"/>
        <dbReference type="ChEBI" id="CHEBI:15378"/>
        <dbReference type="ChEBI" id="CHEBI:16526"/>
        <dbReference type="ChEBI" id="CHEBI:57287"/>
        <dbReference type="ChEBI" id="CHEBI:57288"/>
        <dbReference type="ChEBI" id="CHEBI:78449"/>
        <dbReference type="ChEBI" id="CHEBI:78450"/>
        <dbReference type="EC" id="2.3.1.180"/>
    </reaction>
</comment>
<feature type="active site" evidence="8">
    <location>
        <position position="279"/>
    </location>
</feature>
<comment type="function">
    <text evidence="8">Catalyzes the condensation reaction of fatty acid synthesis by the addition to an acyl acceptor of two carbons from malonyl-ACP. Catalyzes the first condensation reaction which initiates fatty acid synthesis and may therefore play a role in governing the total rate of fatty acid production. Possesses both acetoacetyl-ACP synthase and acetyl transacylase activities. Its substrate specificity determines the biosynthesis of branched-chain and/or straight-chain of fatty acids.</text>
</comment>